<keyword evidence="7" id="KW-1185">Reference proteome</keyword>
<dbReference type="InterPro" id="IPR001647">
    <property type="entry name" value="HTH_TetR"/>
</dbReference>
<dbReference type="PROSITE" id="PS01081">
    <property type="entry name" value="HTH_TETR_1"/>
    <property type="match status" value="1"/>
</dbReference>
<proteinExistence type="predicted"/>
<dbReference type="PANTHER" id="PTHR30055">
    <property type="entry name" value="HTH-TYPE TRANSCRIPTIONAL REGULATOR RUTR"/>
    <property type="match status" value="1"/>
</dbReference>
<dbReference type="STRING" id="1229780.BN381_360037"/>
<accession>R4Z113</accession>
<keyword evidence="2 4" id="KW-0238">DNA-binding</keyword>
<evidence type="ECO:0000256" key="3">
    <source>
        <dbReference type="ARBA" id="ARBA00023163"/>
    </source>
</evidence>
<dbReference type="SUPFAM" id="SSF46689">
    <property type="entry name" value="Homeodomain-like"/>
    <property type="match status" value="1"/>
</dbReference>
<dbReference type="HOGENOM" id="CLU_069356_25_2_11"/>
<dbReference type="GO" id="GO:0000976">
    <property type="term" value="F:transcription cis-regulatory region binding"/>
    <property type="evidence" value="ECO:0007669"/>
    <property type="project" value="TreeGrafter"/>
</dbReference>
<reference evidence="6 7" key="1">
    <citation type="journal article" date="2013" name="ISME J.">
        <title>Metabolic model for the filamentous 'Candidatus Microthrix parvicella' based on genomic and metagenomic analyses.</title>
        <authorList>
            <person name="Jon McIlroy S."/>
            <person name="Kristiansen R."/>
            <person name="Albertsen M."/>
            <person name="Michael Karst S."/>
            <person name="Rossetti S."/>
            <person name="Lund Nielsen J."/>
            <person name="Tandoi V."/>
            <person name="James Seviour R."/>
            <person name="Nielsen P.H."/>
        </authorList>
    </citation>
    <scope>NUCLEOTIDE SEQUENCE [LARGE SCALE GENOMIC DNA]</scope>
    <source>
        <strain evidence="6 7">RN1</strain>
    </source>
</reference>
<dbReference type="PROSITE" id="PS50977">
    <property type="entry name" value="HTH_TETR_2"/>
    <property type="match status" value="1"/>
</dbReference>
<dbReference type="RefSeq" id="WP_012228242.1">
    <property type="nucleotide sequence ID" value="NZ_HG422565.1"/>
</dbReference>
<dbReference type="PANTHER" id="PTHR30055:SF234">
    <property type="entry name" value="HTH-TYPE TRANSCRIPTIONAL REGULATOR BETI"/>
    <property type="match status" value="1"/>
</dbReference>
<evidence type="ECO:0000259" key="5">
    <source>
        <dbReference type="PROSITE" id="PS50977"/>
    </source>
</evidence>
<dbReference type="SUPFAM" id="SSF48498">
    <property type="entry name" value="Tetracyclin repressor-like, C-terminal domain"/>
    <property type="match status" value="1"/>
</dbReference>
<keyword evidence="1" id="KW-0805">Transcription regulation</keyword>
<dbReference type="Pfam" id="PF00440">
    <property type="entry name" value="TetR_N"/>
    <property type="match status" value="1"/>
</dbReference>
<dbReference type="Gene3D" id="1.10.10.60">
    <property type="entry name" value="Homeodomain-like"/>
    <property type="match status" value="1"/>
</dbReference>
<dbReference type="OrthoDB" id="9796019at2"/>
<evidence type="ECO:0000256" key="1">
    <source>
        <dbReference type="ARBA" id="ARBA00023015"/>
    </source>
</evidence>
<dbReference type="eggNOG" id="COG1309">
    <property type="taxonomic scope" value="Bacteria"/>
</dbReference>
<evidence type="ECO:0000313" key="6">
    <source>
        <dbReference type="EMBL" id="CCM64335.1"/>
    </source>
</evidence>
<gene>
    <name evidence="6" type="ORF">BN381_360037</name>
</gene>
<organism evidence="6 7">
    <name type="scientific">Candidatus Neomicrothrix parvicella RN1</name>
    <dbReference type="NCBI Taxonomy" id="1229780"/>
    <lineage>
        <taxon>Bacteria</taxon>
        <taxon>Bacillati</taxon>
        <taxon>Actinomycetota</taxon>
        <taxon>Acidimicrobiia</taxon>
        <taxon>Acidimicrobiales</taxon>
        <taxon>Microthrixaceae</taxon>
        <taxon>Candidatus Neomicrothrix</taxon>
    </lineage>
</organism>
<dbReference type="InterPro" id="IPR036271">
    <property type="entry name" value="Tet_transcr_reg_TetR-rel_C_sf"/>
</dbReference>
<dbReference type="AlphaFoldDB" id="R4Z113"/>
<comment type="caution">
    <text evidence="6">The sequence shown here is derived from an EMBL/GenBank/DDBJ whole genome shotgun (WGS) entry which is preliminary data.</text>
</comment>
<dbReference type="InterPro" id="IPR023772">
    <property type="entry name" value="DNA-bd_HTH_TetR-type_CS"/>
</dbReference>
<protein>
    <recommendedName>
        <fullName evidence="5">HTH tetR-type domain-containing protein</fullName>
    </recommendedName>
</protein>
<name>R4Z113_9ACTN</name>
<evidence type="ECO:0000313" key="7">
    <source>
        <dbReference type="Proteomes" id="UP000018291"/>
    </source>
</evidence>
<dbReference type="Gene3D" id="1.10.357.10">
    <property type="entry name" value="Tetracycline Repressor, domain 2"/>
    <property type="match status" value="1"/>
</dbReference>
<dbReference type="Pfam" id="PF16859">
    <property type="entry name" value="TetR_C_11"/>
    <property type="match status" value="1"/>
</dbReference>
<feature type="domain" description="HTH tetR-type" evidence="5">
    <location>
        <begin position="7"/>
        <end position="67"/>
    </location>
</feature>
<keyword evidence="3" id="KW-0804">Transcription</keyword>
<evidence type="ECO:0000256" key="4">
    <source>
        <dbReference type="PROSITE-ProRule" id="PRU00335"/>
    </source>
</evidence>
<dbReference type="InterPro" id="IPR011075">
    <property type="entry name" value="TetR_C"/>
</dbReference>
<dbReference type="Proteomes" id="UP000018291">
    <property type="component" value="Unassembled WGS sequence"/>
</dbReference>
<dbReference type="InterPro" id="IPR050109">
    <property type="entry name" value="HTH-type_TetR-like_transc_reg"/>
</dbReference>
<dbReference type="PRINTS" id="PR00455">
    <property type="entry name" value="HTHTETR"/>
</dbReference>
<sequence length="189" mass="20636">MARTRSESARTKLLAATAELLVTDGVGAVTAEEVARRSGVAKTTLYRHFGTTDALVFATVQANVAAMDAPDNGTLRGDLAELHRAYLKVASLQQSRELFAWMVARAIEDPTNRELFRQARVQPRGPTVLALQRAMARGEVEPNLDVDLAMHVIQGPLISMRIVDDHDVSDAELERMLDLTMRALGVANS</sequence>
<dbReference type="GO" id="GO:0003700">
    <property type="term" value="F:DNA-binding transcription factor activity"/>
    <property type="evidence" value="ECO:0007669"/>
    <property type="project" value="TreeGrafter"/>
</dbReference>
<evidence type="ECO:0000256" key="2">
    <source>
        <dbReference type="ARBA" id="ARBA00023125"/>
    </source>
</evidence>
<dbReference type="EMBL" id="CANL01000030">
    <property type="protein sequence ID" value="CCM64335.1"/>
    <property type="molecule type" value="Genomic_DNA"/>
</dbReference>
<feature type="DNA-binding region" description="H-T-H motif" evidence="4">
    <location>
        <begin position="30"/>
        <end position="49"/>
    </location>
</feature>
<dbReference type="InterPro" id="IPR009057">
    <property type="entry name" value="Homeodomain-like_sf"/>
</dbReference>